<proteinExistence type="predicted"/>
<evidence type="ECO:0000313" key="1">
    <source>
        <dbReference type="EMBL" id="GMR45829.1"/>
    </source>
</evidence>
<gene>
    <name evidence="1" type="ORF">PMAYCL1PPCAC_16024</name>
</gene>
<feature type="non-terminal residue" evidence="1">
    <location>
        <position position="1"/>
    </location>
</feature>
<keyword evidence="2" id="KW-1185">Reference proteome</keyword>
<name>A0AAN5CK25_9BILA</name>
<evidence type="ECO:0000313" key="2">
    <source>
        <dbReference type="Proteomes" id="UP001328107"/>
    </source>
</evidence>
<protein>
    <submittedName>
        <fullName evidence="1">Uncharacterized protein</fullName>
    </submittedName>
</protein>
<feature type="non-terminal residue" evidence="1">
    <location>
        <position position="71"/>
    </location>
</feature>
<dbReference type="EMBL" id="BTRK01000004">
    <property type="protein sequence ID" value="GMR45829.1"/>
    <property type="molecule type" value="Genomic_DNA"/>
</dbReference>
<dbReference type="AlphaFoldDB" id="A0AAN5CK25"/>
<reference evidence="2" key="1">
    <citation type="submission" date="2022-10" db="EMBL/GenBank/DDBJ databases">
        <title>Genome assembly of Pristionchus species.</title>
        <authorList>
            <person name="Yoshida K."/>
            <person name="Sommer R.J."/>
        </authorList>
    </citation>
    <scope>NUCLEOTIDE SEQUENCE [LARGE SCALE GENOMIC DNA]</scope>
    <source>
        <strain evidence="2">RS5460</strain>
    </source>
</reference>
<dbReference type="Proteomes" id="UP001328107">
    <property type="component" value="Unassembled WGS sequence"/>
</dbReference>
<accession>A0AAN5CK25</accession>
<sequence length="71" mass="8041">EGLGAHNHSHHLVLLGSHVEIRRLVNLHLITVVVGCLRSDNVNGDWAHIFRIVVHYRNFRCLQMEPSLSPG</sequence>
<organism evidence="1 2">
    <name type="scientific">Pristionchus mayeri</name>
    <dbReference type="NCBI Taxonomy" id="1317129"/>
    <lineage>
        <taxon>Eukaryota</taxon>
        <taxon>Metazoa</taxon>
        <taxon>Ecdysozoa</taxon>
        <taxon>Nematoda</taxon>
        <taxon>Chromadorea</taxon>
        <taxon>Rhabditida</taxon>
        <taxon>Rhabditina</taxon>
        <taxon>Diplogasteromorpha</taxon>
        <taxon>Diplogasteroidea</taxon>
        <taxon>Neodiplogasteridae</taxon>
        <taxon>Pristionchus</taxon>
    </lineage>
</organism>
<comment type="caution">
    <text evidence="1">The sequence shown here is derived from an EMBL/GenBank/DDBJ whole genome shotgun (WGS) entry which is preliminary data.</text>
</comment>